<feature type="compositionally biased region" description="Basic residues" evidence="2">
    <location>
        <begin position="180"/>
        <end position="189"/>
    </location>
</feature>
<feature type="compositionally biased region" description="Polar residues" evidence="2">
    <location>
        <begin position="298"/>
        <end position="307"/>
    </location>
</feature>
<dbReference type="InterPro" id="IPR001878">
    <property type="entry name" value="Znf_CCHC"/>
</dbReference>
<keyword evidence="1" id="KW-0863">Zinc-finger</keyword>
<evidence type="ECO:0000313" key="5">
    <source>
        <dbReference type="Proteomes" id="UP000222542"/>
    </source>
</evidence>
<evidence type="ECO:0000256" key="1">
    <source>
        <dbReference type="PROSITE-ProRule" id="PRU00047"/>
    </source>
</evidence>
<gene>
    <name evidence="4" type="ORF">T459_19044</name>
</gene>
<feature type="region of interest" description="Disordered" evidence="2">
    <location>
        <begin position="180"/>
        <end position="202"/>
    </location>
</feature>
<dbReference type="AlphaFoldDB" id="A0A2G2Z0I5"/>
<feature type="domain" description="CCHC-type" evidence="3">
    <location>
        <begin position="212"/>
        <end position="226"/>
    </location>
</feature>
<evidence type="ECO:0000256" key="2">
    <source>
        <dbReference type="SAM" id="MobiDB-lite"/>
    </source>
</evidence>
<dbReference type="SUPFAM" id="SSF57756">
    <property type="entry name" value="Retrovirus zinc finger-like domains"/>
    <property type="match status" value="1"/>
</dbReference>
<dbReference type="PANTHER" id="PTHR31619">
    <property type="entry name" value="4-HYDROXY-3-METHYLBUT-2-ENYL DIPHOSPHATE REDUCTASE, CHLOROPLASTIC"/>
    <property type="match status" value="1"/>
</dbReference>
<keyword evidence="5" id="KW-1185">Reference proteome</keyword>
<comment type="caution">
    <text evidence="4">The sequence shown here is derived from an EMBL/GenBank/DDBJ whole genome shotgun (WGS) entry which is preliminary data.</text>
</comment>
<feature type="region of interest" description="Disordered" evidence="2">
    <location>
        <begin position="259"/>
        <end position="314"/>
    </location>
</feature>
<protein>
    <recommendedName>
        <fullName evidence="3">CCHC-type domain-containing protein</fullName>
    </recommendedName>
</protein>
<proteinExistence type="predicted"/>
<dbReference type="STRING" id="4072.A0A2G2Z0I5"/>
<keyword evidence="1" id="KW-0479">Metal-binding</keyword>
<dbReference type="Proteomes" id="UP000222542">
    <property type="component" value="Unassembled WGS sequence"/>
</dbReference>
<dbReference type="EMBL" id="AYRZ02000007">
    <property type="protein sequence ID" value="PHT75522.1"/>
    <property type="molecule type" value="Genomic_DNA"/>
</dbReference>
<dbReference type="GO" id="GO:0008270">
    <property type="term" value="F:zinc ion binding"/>
    <property type="evidence" value="ECO:0007669"/>
    <property type="project" value="UniProtKB-KW"/>
</dbReference>
<evidence type="ECO:0000259" key="3">
    <source>
        <dbReference type="PROSITE" id="PS50158"/>
    </source>
</evidence>
<keyword evidence="1" id="KW-0862">Zinc</keyword>
<organism evidence="4 5">
    <name type="scientific">Capsicum annuum</name>
    <name type="common">Capsicum pepper</name>
    <dbReference type="NCBI Taxonomy" id="4072"/>
    <lineage>
        <taxon>Eukaryota</taxon>
        <taxon>Viridiplantae</taxon>
        <taxon>Streptophyta</taxon>
        <taxon>Embryophyta</taxon>
        <taxon>Tracheophyta</taxon>
        <taxon>Spermatophyta</taxon>
        <taxon>Magnoliopsida</taxon>
        <taxon>eudicotyledons</taxon>
        <taxon>Gunneridae</taxon>
        <taxon>Pentapetalae</taxon>
        <taxon>asterids</taxon>
        <taxon>lamiids</taxon>
        <taxon>Solanales</taxon>
        <taxon>Solanaceae</taxon>
        <taxon>Solanoideae</taxon>
        <taxon>Capsiceae</taxon>
        <taxon>Capsicum</taxon>
    </lineage>
</organism>
<dbReference type="GO" id="GO:0003676">
    <property type="term" value="F:nucleic acid binding"/>
    <property type="evidence" value="ECO:0007669"/>
    <property type="project" value="InterPro"/>
</dbReference>
<dbReference type="InterPro" id="IPR036875">
    <property type="entry name" value="Znf_CCHC_sf"/>
</dbReference>
<dbReference type="OMA" id="HICGTAY"/>
<sequence length="314" mass="35540">MLQLFVVDEGEASVVAPNIFFDNQPILNEVAVGIGIDAESEEADNNEPLLSDYDSEELELFRNKKSREVNDQLDMFLELKRVKKVKRLVLEKLEGNYIDEFNKLEAYAKEPGESNPVVDKETSRTWKWLAELLRSSLDLADGEGLTFMSDIQKIQPVRGSKFWKVDSAHAMEPPKIHKMAGRPKLKRKREKTESRKGEGVWSASRKGLKMTCGHCGATGHNQRKCPLVIADIDGDESEEDEQLTIQPKRISEAKTRLEAKKVTHRPTGTRKIDFKGDENGVSIPTNLPYSPKKLTYKGNKTMNSNKLNVEKAKK</sequence>
<name>A0A2G2Z0I5_CAPAN</name>
<dbReference type="Gramene" id="PHT75522">
    <property type="protein sequence ID" value="PHT75522"/>
    <property type="gene ID" value="T459_19044"/>
</dbReference>
<dbReference type="PROSITE" id="PS50158">
    <property type="entry name" value="ZF_CCHC"/>
    <property type="match status" value="1"/>
</dbReference>
<dbReference type="PANTHER" id="PTHR31619:SF5">
    <property type="entry name" value="4-HYDROXY-3-METHYLBUT-2-ENYL DIPHOSPHATE REDUCTASE, CHLOROPLASTIC"/>
    <property type="match status" value="1"/>
</dbReference>
<reference evidence="4 5" key="2">
    <citation type="journal article" date="2017" name="Genome Biol.">
        <title>New reference genome sequences of hot pepper reveal the massive evolution of plant disease-resistance genes by retroduplication.</title>
        <authorList>
            <person name="Kim S."/>
            <person name="Park J."/>
            <person name="Yeom S.I."/>
            <person name="Kim Y.M."/>
            <person name="Seo E."/>
            <person name="Kim K.T."/>
            <person name="Kim M.S."/>
            <person name="Lee J.M."/>
            <person name="Cheong K."/>
            <person name="Shin H.S."/>
            <person name="Kim S.B."/>
            <person name="Han K."/>
            <person name="Lee J."/>
            <person name="Park M."/>
            <person name="Lee H.A."/>
            <person name="Lee H.Y."/>
            <person name="Lee Y."/>
            <person name="Oh S."/>
            <person name="Lee J.H."/>
            <person name="Choi E."/>
            <person name="Choi E."/>
            <person name="Lee S.E."/>
            <person name="Jeon J."/>
            <person name="Kim H."/>
            <person name="Choi G."/>
            <person name="Song H."/>
            <person name="Lee J."/>
            <person name="Lee S.C."/>
            <person name="Kwon J.K."/>
            <person name="Lee H.Y."/>
            <person name="Koo N."/>
            <person name="Hong Y."/>
            <person name="Kim R.W."/>
            <person name="Kang W.H."/>
            <person name="Huh J.H."/>
            <person name="Kang B.C."/>
            <person name="Yang T.J."/>
            <person name="Lee Y.H."/>
            <person name="Bennetzen J.L."/>
            <person name="Choi D."/>
        </authorList>
    </citation>
    <scope>NUCLEOTIDE SEQUENCE [LARGE SCALE GENOMIC DNA]</scope>
    <source>
        <strain evidence="5">cv. CM334</strain>
    </source>
</reference>
<evidence type="ECO:0000313" key="4">
    <source>
        <dbReference type="EMBL" id="PHT75522.1"/>
    </source>
</evidence>
<accession>A0A2G2Z0I5</accession>
<reference evidence="4 5" key="1">
    <citation type="journal article" date="2014" name="Nat. Genet.">
        <title>Genome sequence of the hot pepper provides insights into the evolution of pungency in Capsicum species.</title>
        <authorList>
            <person name="Kim S."/>
            <person name="Park M."/>
            <person name="Yeom S.I."/>
            <person name="Kim Y.M."/>
            <person name="Lee J.M."/>
            <person name="Lee H.A."/>
            <person name="Seo E."/>
            <person name="Choi J."/>
            <person name="Cheong K."/>
            <person name="Kim K.T."/>
            <person name="Jung K."/>
            <person name="Lee G.W."/>
            <person name="Oh S.K."/>
            <person name="Bae C."/>
            <person name="Kim S.B."/>
            <person name="Lee H.Y."/>
            <person name="Kim S.Y."/>
            <person name="Kim M.S."/>
            <person name="Kang B.C."/>
            <person name="Jo Y.D."/>
            <person name="Yang H.B."/>
            <person name="Jeong H.J."/>
            <person name="Kang W.H."/>
            <person name="Kwon J.K."/>
            <person name="Shin C."/>
            <person name="Lim J.Y."/>
            <person name="Park J.H."/>
            <person name="Huh J.H."/>
            <person name="Kim J.S."/>
            <person name="Kim B.D."/>
            <person name="Cohen O."/>
            <person name="Paran I."/>
            <person name="Suh M.C."/>
            <person name="Lee S.B."/>
            <person name="Kim Y.K."/>
            <person name="Shin Y."/>
            <person name="Noh S.J."/>
            <person name="Park J."/>
            <person name="Seo Y.S."/>
            <person name="Kwon S.Y."/>
            <person name="Kim H.A."/>
            <person name="Park J.M."/>
            <person name="Kim H.J."/>
            <person name="Choi S.B."/>
            <person name="Bosland P.W."/>
            <person name="Reeves G."/>
            <person name="Jo S.H."/>
            <person name="Lee B.W."/>
            <person name="Cho H.T."/>
            <person name="Choi H.S."/>
            <person name="Lee M.S."/>
            <person name="Yu Y."/>
            <person name="Do Choi Y."/>
            <person name="Park B.S."/>
            <person name="van Deynze A."/>
            <person name="Ashrafi H."/>
            <person name="Hill T."/>
            <person name="Kim W.T."/>
            <person name="Pai H.S."/>
            <person name="Ahn H.K."/>
            <person name="Yeam I."/>
            <person name="Giovannoni J.J."/>
            <person name="Rose J.K."/>
            <person name="Sorensen I."/>
            <person name="Lee S.J."/>
            <person name="Kim R.W."/>
            <person name="Choi I.Y."/>
            <person name="Choi B.S."/>
            <person name="Lim J.S."/>
            <person name="Lee Y.H."/>
            <person name="Choi D."/>
        </authorList>
    </citation>
    <scope>NUCLEOTIDE SEQUENCE [LARGE SCALE GENOMIC DNA]</scope>
    <source>
        <strain evidence="5">cv. CM334</strain>
    </source>
</reference>